<feature type="transmembrane region" description="Helical" evidence="1">
    <location>
        <begin position="56"/>
        <end position="73"/>
    </location>
</feature>
<feature type="transmembrane region" description="Helical" evidence="1">
    <location>
        <begin position="107"/>
        <end position="129"/>
    </location>
</feature>
<evidence type="ECO:0000256" key="1">
    <source>
        <dbReference type="SAM" id="Phobius"/>
    </source>
</evidence>
<accession>A0ABV9LY84</accession>
<keyword evidence="1" id="KW-0472">Membrane</keyword>
<comment type="caution">
    <text evidence="2">The sequence shown here is derived from an EMBL/GenBank/DDBJ whole genome shotgun (WGS) entry which is preliminary data.</text>
</comment>
<dbReference type="Proteomes" id="UP001595897">
    <property type="component" value="Unassembled WGS sequence"/>
</dbReference>
<proteinExistence type="predicted"/>
<sequence>MFNYYGLKWPASKSFITSPRHLSHLKAVIFFLGTPLVLSALVITGGKGSRALSEEVALLILFMAVLFLFACFAEEYIKTFLSVIIVVSVSGFVFSLCYVISLFDSITISAVVVSMLTAVYFLLIVAMSLRSFKCHQHLTKH</sequence>
<name>A0ABV9LY84_9ALTE</name>
<keyword evidence="3" id="KW-1185">Reference proteome</keyword>
<keyword evidence="1" id="KW-0812">Transmembrane</keyword>
<feature type="transmembrane region" description="Helical" evidence="1">
    <location>
        <begin position="80"/>
        <end position="101"/>
    </location>
</feature>
<reference evidence="3" key="1">
    <citation type="journal article" date="2019" name="Int. J. Syst. Evol. Microbiol.">
        <title>The Global Catalogue of Microorganisms (GCM) 10K type strain sequencing project: providing services to taxonomists for standard genome sequencing and annotation.</title>
        <authorList>
            <consortium name="The Broad Institute Genomics Platform"/>
            <consortium name="The Broad Institute Genome Sequencing Center for Infectious Disease"/>
            <person name="Wu L."/>
            <person name="Ma J."/>
        </authorList>
    </citation>
    <scope>NUCLEOTIDE SEQUENCE [LARGE SCALE GENOMIC DNA]</scope>
    <source>
        <strain evidence="3">KACC 12507</strain>
    </source>
</reference>
<protein>
    <submittedName>
        <fullName evidence="2">Uncharacterized protein</fullName>
    </submittedName>
</protein>
<feature type="transmembrane region" description="Helical" evidence="1">
    <location>
        <begin position="27"/>
        <end position="44"/>
    </location>
</feature>
<dbReference type="RefSeq" id="WP_382410100.1">
    <property type="nucleotide sequence ID" value="NZ_JBHSGU010000017.1"/>
</dbReference>
<evidence type="ECO:0000313" key="2">
    <source>
        <dbReference type="EMBL" id="MFC4701531.1"/>
    </source>
</evidence>
<keyword evidence="1" id="KW-1133">Transmembrane helix</keyword>
<evidence type="ECO:0000313" key="3">
    <source>
        <dbReference type="Proteomes" id="UP001595897"/>
    </source>
</evidence>
<organism evidence="2 3">
    <name type="scientific">Glaciecola siphonariae</name>
    <dbReference type="NCBI Taxonomy" id="521012"/>
    <lineage>
        <taxon>Bacteria</taxon>
        <taxon>Pseudomonadati</taxon>
        <taxon>Pseudomonadota</taxon>
        <taxon>Gammaproteobacteria</taxon>
        <taxon>Alteromonadales</taxon>
        <taxon>Alteromonadaceae</taxon>
        <taxon>Glaciecola</taxon>
    </lineage>
</organism>
<dbReference type="EMBL" id="JBHSGU010000017">
    <property type="protein sequence ID" value="MFC4701531.1"/>
    <property type="molecule type" value="Genomic_DNA"/>
</dbReference>
<gene>
    <name evidence="2" type="ORF">ACFO4O_15325</name>
</gene>